<evidence type="ECO:0000313" key="3">
    <source>
        <dbReference type="EMBL" id="MBM2622244.1"/>
    </source>
</evidence>
<proteinExistence type="predicted"/>
<protein>
    <submittedName>
        <fullName evidence="3">Uncharacterized protein</fullName>
    </submittedName>
</protein>
<reference evidence="3 4" key="1">
    <citation type="submission" date="2021-01" db="EMBL/GenBank/DDBJ databases">
        <title>Actinoplanes sp. nov. LDG1-06 isolated from lichen.</title>
        <authorList>
            <person name="Saeng-In P."/>
            <person name="Phongsopitanun W."/>
            <person name="Kanchanasin P."/>
            <person name="Yuki M."/>
            <person name="Kudo T."/>
            <person name="Ohkuma M."/>
            <person name="Tanasupawat S."/>
        </authorList>
    </citation>
    <scope>NUCLEOTIDE SEQUENCE [LARGE SCALE GENOMIC DNA]</scope>
    <source>
        <strain evidence="3 4">LDG1-06</strain>
    </source>
</reference>
<dbReference type="EMBL" id="JAENHP010000024">
    <property type="protein sequence ID" value="MBM2622244.1"/>
    <property type="molecule type" value="Genomic_DNA"/>
</dbReference>
<keyword evidence="2" id="KW-0732">Signal</keyword>
<sequence length="869" mass="91257">MKRWGAALACGLILATSFTGVADAASPAPPSSKAAAPTSCTPLREGHFGDLAADQIGTGEVLPGETGCHEVALTAGPHYLQIRNDARPPRFGTVRDASGNQVCDALECDIPASGVYTVQLANPTSQTLTYRTAVIRQDAAHCTTRVRTAWNTVTAPAPSTDLEANCVRFTGSDGEKVYVYNPAASANVRKLDGSLVCHLPTSQYNDPCRLTGAGTFLAMTAAPAAATSNEIQVRSVTDPKGCPVHEPKPFGSTNRFSDVRCRVLDVPAAGTYLVRFRTPANVGQLTGVLAPDGKPVCTTTPRPVLQQEVCTFPAAGRYLVIAETMNNRIVTSSFTTTFAAMNGPGCKATTTQGVAGPNARGKFRAVGQVDCWEFPTPWESETSLVLPPNASGAGVPVIRYYDSDNNVVCSTVECDLPGPATFRMLVTAPADATTGDYIFALQDKHSIWNCRPWDPSVTVSFRPGQFTQCFDFVPDRNAPEFEVAMQRTSGAGTIRASVRPTAGPPCEGGDQMVFTCEISVGTLLRLVLTADPTAAKYQITRSYGSAPEPEPEPDPEPEPEPEPPTCTSVTEARYGPLAPEQIGTVTVPAGQAGCHDVKLTAGWHYIQVRGAGNSISAFVRNANGDRVCLAPRGVLWRCLIRTTGEYAIEVSNRYGTEPISYRVAAVLEDPADCTGRISTAWDAAPVRIPTGDPLEAHCTTFEGTAGDKILGFSETGILVIYDASGTGVCGFPSRYNPPCELTGPGPYRVSTIAPPDGGEDEIQIRSLTPAVGCPAVTVGGTDQPSGIRCRSLTVPAAGTYDVTALGTGGDTRSITIRDADGASPCETAGSVPLGKCTFPAAGTYTLIADGHTSVIRDAPFTVSLAATSS</sequence>
<dbReference type="RefSeq" id="WP_203382599.1">
    <property type="nucleotide sequence ID" value="NZ_JAENHP010000024.1"/>
</dbReference>
<feature type="chain" id="PRO_5047289738" evidence="2">
    <location>
        <begin position="25"/>
        <end position="869"/>
    </location>
</feature>
<gene>
    <name evidence="3" type="ORF">JIG36_42750</name>
</gene>
<feature type="signal peptide" evidence="2">
    <location>
        <begin position="1"/>
        <end position="24"/>
    </location>
</feature>
<evidence type="ECO:0000313" key="4">
    <source>
        <dbReference type="Proteomes" id="UP000632138"/>
    </source>
</evidence>
<evidence type="ECO:0000256" key="2">
    <source>
        <dbReference type="SAM" id="SignalP"/>
    </source>
</evidence>
<feature type="region of interest" description="Disordered" evidence="1">
    <location>
        <begin position="542"/>
        <end position="568"/>
    </location>
</feature>
<evidence type="ECO:0000256" key="1">
    <source>
        <dbReference type="SAM" id="MobiDB-lite"/>
    </source>
</evidence>
<organism evidence="3 4">
    <name type="scientific">Paractinoplanes ovalisporus</name>
    <dbReference type="NCBI Taxonomy" id="2810368"/>
    <lineage>
        <taxon>Bacteria</taxon>
        <taxon>Bacillati</taxon>
        <taxon>Actinomycetota</taxon>
        <taxon>Actinomycetes</taxon>
        <taxon>Micromonosporales</taxon>
        <taxon>Micromonosporaceae</taxon>
        <taxon>Paractinoplanes</taxon>
    </lineage>
</organism>
<accession>A0ABS2AQU9</accession>
<dbReference type="Proteomes" id="UP000632138">
    <property type="component" value="Unassembled WGS sequence"/>
</dbReference>
<keyword evidence="4" id="KW-1185">Reference proteome</keyword>
<comment type="caution">
    <text evidence="3">The sequence shown here is derived from an EMBL/GenBank/DDBJ whole genome shotgun (WGS) entry which is preliminary data.</text>
</comment>
<name>A0ABS2AQU9_9ACTN</name>
<feature type="compositionally biased region" description="Acidic residues" evidence="1">
    <location>
        <begin position="549"/>
        <end position="561"/>
    </location>
</feature>